<dbReference type="GO" id="GO:0009247">
    <property type="term" value="P:glycolipid biosynthetic process"/>
    <property type="evidence" value="ECO:0007669"/>
    <property type="project" value="TreeGrafter"/>
</dbReference>
<dbReference type="InterPro" id="IPR029044">
    <property type="entry name" value="Nucleotide-diphossugar_trans"/>
</dbReference>
<dbReference type="GO" id="GO:0004582">
    <property type="term" value="F:dolichyl-phosphate beta-D-mannosyltransferase activity"/>
    <property type="evidence" value="ECO:0007669"/>
    <property type="project" value="InterPro"/>
</dbReference>
<evidence type="ECO:0000313" key="5">
    <source>
        <dbReference type="EMBL" id="VAW31611.1"/>
    </source>
</evidence>
<evidence type="ECO:0000256" key="3">
    <source>
        <dbReference type="ARBA" id="ARBA00022679"/>
    </source>
</evidence>
<dbReference type="Pfam" id="PF00535">
    <property type="entry name" value="Glycos_transf_2"/>
    <property type="match status" value="1"/>
</dbReference>
<feature type="domain" description="Glycosyltransferase 2-like" evidence="4">
    <location>
        <begin position="6"/>
        <end position="170"/>
    </location>
</feature>
<evidence type="ECO:0000259" key="4">
    <source>
        <dbReference type="Pfam" id="PF00535"/>
    </source>
</evidence>
<comment type="similarity">
    <text evidence="1">Belongs to the glycosyltransferase 2 family.</text>
</comment>
<dbReference type="PANTHER" id="PTHR43398">
    <property type="entry name" value="DOLICHOL-PHOSPHATE MANNOSYLTRANSFERASE SUBUNIT 1"/>
    <property type="match status" value="1"/>
</dbReference>
<gene>
    <name evidence="5" type="ORF">MNBD_CHLOROFLEXI01-736</name>
</gene>
<dbReference type="Gene3D" id="3.90.550.10">
    <property type="entry name" value="Spore Coat Polysaccharide Biosynthesis Protein SpsA, Chain A"/>
    <property type="match status" value="1"/>
</dbReference>
<dbReference type="InterPro" id="IPR039528">
    <property type="entry name" value="DPM1-like"/>
</dbReference>
<protein>
    <recommendedName>
        <fullName evidence="4">Glycosyltransferase 2-like domain-containing protein</fullName>
    </recommendedName>
</protein>
<sequence length="250" mass="28026">MIDSFVIVPTYNEADNLDDLISQILALPVTVGVIVVDDNSPDGTGQLADVWVNKHPGRVLVVHRAGKLGLGTAYIAGFKKALAIGARRIMTMDADFSHNPRYIPDIIGMSKQKHVVIGSRYVAGGGQRHCTWKRVLLSKVGNFIARSLLGLQARDATAGFRLYRREVLESIPLDKIFSSGYSFLVEMLFLCQRRGWQVGEVPIIFEDRRKGQTKISRNEVFKAQYTLLRLFYRRLRGGEPRQPEVPISSL</sequence>
<organism evidence="5">
    <name type="scientific">hydrothermal vent metagenome</name>
    <dbReference type="NCBI Taxonomy" id="652676"/>
    <lineage>
        <taxon>unclassified sequences</taxon>
        <taxon>metagenomes</taxon>
        <taxon>ecological metagenomes</taxon>
    </lineage>
</organism>
<evidence type="ECO:0000256" key="1">
    <source>
        <dbReference type="ARBA" id="ARBA00006739"/>
    </source>
</evidence>
<name>A0A3B0UKE3_9ZZZZ</name>
<keyword evidence="3" id="KW-0808">Transferase</keyword>
<accession>A0A3B0UKE3</accession>
<dbReference type="GO" id="GO:0016020">
    <property type="term" value="C:membrane"/>
    <property type="evidence" value="ECO:0007669"/>
    <property type="project" value="GOC"/>
</dbReference>
<dbReference type="FunFam" id="3.90.550.10:FF:000122">
    <property type="entry name" value="Dolichol-phosphate mannosyltransferase subunit 1"/>
    <property type="match status" value="1"/>
</dbReference>
<evidence type="ECO:0000256" key="2">
    <source>
        <dbReference type="ARBA" id="ARBA00022676"/>
    </source>
</evidence>
<dbReference type="PANTHER" id="PTHR43398:SF1">
    <property type="entry name" value="DOLICHOL-PHOSPHATE MANNOSYLTRANSFERASE SUBUNIT 1"/>
    <property type="match status" value="1"/>
</dbReference>
<dbReference type="CDD" id="cd06442">
    <property type="entry name" value="DPM1_like"/>
    <property type="match status" value="1"/>
</dbReference>
<dbReference type="InterPro" id="IPR001173">
    <property type="entry name" value="Glyco_trans_2-like"/>
</dbReference>
<reference evidence="5" key="1">
    <citation type="submission" date="2018-06" db="EMBL/GenBank/DDBJ databases">
        <authorList>
            <person name="Zhirakovskaya E."/>
        </authorList>
    </citation>
    <scope>NUCLEOTIDE SEQUENCE</scope>
</reference>
<dbReference type="SUPFAM" id="SSF53448">
    <property type="entry name" value="Nucleotide-diphospho-sugar transferases"/>
    <property type="match status" value="1"/>
</dbReference>
<proteinExistence type="inferred from homology"/>
<dbReference type="AlphaFoldDB" id="A0A3B0UKE3"/>
<dbReference type="EMBL" id="UOEU01000258">
    <property type="protein sequence ID" value="VAW31611.1"/>
    <property type="molecule type" value="Genomic_DNA"/>
</dbReference>
<keyword evidence="2" id="KW-0328">Glycosyltransferase</keyword>